<sequence length="101" mass="11906">MQLGLLLLLLRLLLGFLMFERFGRSGISVTVFNPRLAAFVQKWKARDLLCLTKSISRYRYLELCLPHPFWKLQADPIEKKEKMRKIQADVMQQAKQIPFVL</sequence>
<proteinExistence type="predicted"/>
<dbReference type="Proteomes" id="UP000006038">
    <property type="component" value="Chromosome 3"/>
</dbReference>
<dbReference type="Gramene" id="OB03G27940.1">
    <property type="protein sequence ID" value="OB03G27940.1"/>
    <property type="gene ID" value="OB03G27940"/>
</dbReference>
<organism evidence="2">
    <name type="scientific">Oryza brachyantha</name>
    <name type="common">malo sina</name>
    <dbReference type="NCBI Taxonomy" id="4533"/>
    <lineage>
        <taxon>Eukaryota</taxon>
        <taxon>Viridiplantae</taxon>
        <taxon>Streptophyta</taxon>
        <taxon>Embryophyta</taxon>
        <taxon>Tracheophyta</taxon>
        <taxon>Spermatophyta</taxon>
        <taxon>Magnoliopsida</taxon>
        <taxon>Liliopsida</taxon>
        <taxon>Poales</taxon>
        <taxon>Poaceae</taxon>
        <taxon>BOP clade</taxon>
        <taxon>Oryzoideae</taxon>
        <taxon>Oryzeae</taxon>
        <taxon>Oryzinae</taxon>
        <taxon>Oryza</taxon>
    </lineage>
</organism>
<reference evidence="2" key="2">
    <citation type="submission" date="2013-04" db="UniProtKB">
        <authorList>
            <consortium name="EnsemblPlants"/>
        </authorList>
    </citation>
    <scope>IDENTIFICATION</scope>
</reference>
<evidence type="ECO:0000313" key="3">
    <source>
        <dbReference type="Proteomes" id="UP000006038"/>
    </source>
</evidence>
<keyword evidence="3" id="KW-1185">Reference proteome</keyword>
<feature type="signal peptide" evidence="1">
    <location>
        <begin position="1"/>
        <end position="15"/>
    </location>
</feature>
<reference evidence="2" key="1">
    <citation type="journal article" date="2013" name="Nat. Commun.">
        <title>Whole-genome sequencing of Oryza brachyantha reveals mechanisms underlying Oryza genome evolution.</title>
        <authorList>
            <person name="Chen J."/>
            <person name="Huang Q."/>
            <person name="Gao D."/>
            <person name="Wang J."/>
            <person name="Lang Y."/>
            <person name="Liu T."/>
            <person name="Li B."/>
            <person name="Bai Z."/>
            <person name="Luis Goicoechea J."/>
            <person name="Liang C."/>
            <person name="Chen C."/>
            <person name="Zhang W."/>
            <person name="Sun S."/>
            <person name="Liao Y."/>
            <person name="Zhang X."/>
            <person name="Yang L."/>
            <person name="Song C."/>
            <person name="Wang M."/>
            <person name="Shi J."/>
            <person name="Liu G."/>
            <person name="Liu J."/>
            <person name="Zhou H."/>
            <person name="Zhou W."/>
            <person name="Yu Q."/>
            <person name="An N."/>
            <person name="Chen Y."/>
            <person name="Cai Q."/>
            <person name="Wang B."/>
            <person name="Liu B."/>
            <person name="Min J."/>
            <person name="Huang Y."/>
            <person name="Wu H."/>
            <person name="Li Z."/>
            <person name="Zhang Y."/>
            <person name="Yin Y."/>
            <person name="Song W."/>
            <person name="Jiang J."/>
            <person name="Jackson S.A."/>
            <person name="Wing R.A."/>
            <person name="Wang J."/>
            <person name="Chen M."/>
        </authorList>
    </citation>
    <scope>NUCLEOTIDE SEQUENCE [LARGE SCALE GENOMIC DNA]</scope>
    <source>
        <strain evidence="2">cv. IRGC 101232</strain>
    </source>
</reference>
<name>J3LP18_ORYBR</name>
<protein>
    <recommendedName>
        <fullName evidence="4">Secreted protein</fullName>
    </recommendedName>
</protein>
<dbReference type="AlphaFoldDB" id="J3LP18"/>
<dbReference type="EnsemblPlants" id="OB03G27940.1">
    <property type="protein sequence ID" value="OB03G27940.1"/>
    <property type="gene ID" value="OB03G27940"/>
</dbReference>
<accession>J3LP18</accession>
<evidence type="ECO:0000313" key="2">
    <source>
        <dbReference type="EnsemblPlants" id="OB03G27940.1"/>
    </source>
</evidence>
<dbReference type="HOGENOM" id="CLU_2296047_0_0_1"/>
<evidence type="ECO:0008006" key="4">
    <source>
        <dbReference type="Google" id="ProtNLM"/>
    </source>
</evidence>
<evidence type="ECO:0000256" key="1">
    <source>
        <dbReference type="SAM" id="SignalP"/>
    </source>
</evidence>
<keyword evidence="1" id="KW-0732">Signal</keyword>
<feature type="chain" id="PRO_5012791036" description="Secreted protein" evidence="1">
    <location>
        <begin position="16"/>
        <end position="101"/>
    </location>
</feature>